<protein>
    <submittedName>
        <fullName evidence="1">Uncharacterized protein</fullName>
    </submittedName>
</protein>
<dbReference type="Proteomes" id="UP001303046">
    <property type="component" value="Unassembled WGS sequence"/>
</dbReference>
<reference evidence="1 2" key="1">
    <citation type="submission" date="2023-08" db="EMBL/GenBank/DDBJ databases">
        <title>A Necator americanus chromosomal reference genome.</title>
        <authorList>
            <person name="Ilik V."/>
            <person name="Petrzelkova K.J."/>
            <person name="Pardy F."/>
            <person name="Fuh T."/>
            <person name="Niatou-Singa F.S."/>
            <person name="Gouil Q."/>
            <person name="Baker L."/>
            <person name="Ritchie M.E."/>
            <person name="Jex A.R."/>
            <person name="Gazzola D."/>
            <person name="Li H."/>
            <person name="Toshio Fujiwara R."/>
            <person name="Zhan B."/>
            <person name="Aroian R.V."/>
            <person name="Pafco B."/>
            <person name="Schwarz E.M."/>
        </authorList>
    </citation>
    <scope>NUCLEOTIDE SEQUENCE [LARGE SCALE GENOMIC DNA]</scope>
    <source>
        <strain evidence="1 2">Aroian</strain>
        <tissue evidence="1">Whole animal</tissue>
    </source>
</reference>
<gene>
    <name evidence="1" type="primary">Necator_chrV.g20278</name>
    <name evidence="1" type="ORF">RB195_015486</name>
</gene>
<evidence type="ECO:0000313" key="1">
    <source>
        <dbReference type="EMBL" id="KAK6757704.1"/>
    </source>
</evidence>
<organism evidence="1 2">
    <name type="scientific">Necator americanus</name>
    <name type="common">Human hookworm</name>
    <dbReference type="NCBI Taxonomy" id="51031"/>
    <lineage>
        <taxon>Eukaryota</taxon>
        <taxon>Metazoa</taxon>
        <taxon>Ecdysozoa</taxon>
        <taxon>Nematoda</taxon>
        <taxon>Chromadorea</taxon>
        <taxon>Rhabditida</taxon>
        <taxon>Rhabditina</taxon>
        <taxon>Rhabditomorpha</taxon>
        <taxon>Strongyloidea</taxon>
        <taxon>Ancylostomatidae</taxon>
        <taxon>Bunostominae</taxon>
        <taxon>Necator</taxon>
    </lineage>
</organism>
<sequence length="87" mass="9752">MTEVKESSKLPKQKKTMMTICTYNVRTIASIEDLMMQARMIKCDIIGLSKRTLCLVLNTAYDTREELFLGTATVEELVELVSSSTGV</sequence>
<dbReference type="EMBL" id="JAVFWL010000005">
    <property type="protein sequence ID" value="KAK6757704.1"/>
    <property type="molecule type" value="Genomic_DNA"/>
</dbReference>
<comment type="caution">
    <text evidence="1">The sequence shown here is derived from an EMBL/GenBank/DDBJ whole genome shotgun (WGS) entry which is preliminary data.</text>
</comment>
<proteinExistence type="predicted"/>
<keyword evidence="2" id="KW-1185">Reference proteome</keyword>
<evidence type="ECO:0000313" key="2">
    <source>
        <dbReference type="Proteomes" id="UP001303046"/>
    </source>
</evidence>
<name>A0ABR1E4U3_NECAM</name>
<accession>A0ABR1E4U3</accession>